<dbReference type="Gene3D" id="3.30.830.10">
    <property type="entry name" value="Metalloenzyme, LuxS/M16 peptidase-like"/>
    <property type="match status" value="4"/>
</dbReference>
<dbReference type="InterPro" id="IPR011765">
    <property type="entry name" value="Pept_M16_N"/>
</dbReference>
<dbReference type="InterPro" id="IPR007863">
    <property type="entry name" value="Peptidase_M16_C"/>
</dbReference>
<feature type="signal peptide" evidence="2">
    <location>
        <begin position="1"/>
        <end position="21"/>
    </location>
</feature>
<dbReference type="InterPro" id="IPR050361">
    <property type="entry name" value="MPP/UQCRC_Complex"/>
</dbReference>
<proteinExistence type="predicted"/>
<sequence>MRKFSALAAVSLVALATPALAQAPKTSASLQSLVSQVNIPYETFTLPNGLRVIVHTDRKAPVVAVSVWYHIGSKNEPKGKTGFAHLFEHMMFYGSENAPGGFFGRLEDIGATDWNGTTWYDRTNYFETVPTGALDRTLFLESDRMGHLLGAVTQEKLDNQRGVVQNEKRMGENEPGGLVSYAEAAALLPEGHPYRHSTIGSMADLNAASLEDVKTWFRDHYGPNNAVLVLAGDIDLATAKTKVAQYFGGIKRGLETPRPAVTIPTLSAPVEKVMRDRVAQVRLAREWTGPGLTDPENVTLDLGLDILGGLGSSRLYDALVRKENLAVGVSAGQQSHENLSFIEINVRVRPGVDPALVGKRMDEIIADFIKTGPTEDEVRRAATTALASRVKGLEQVGGFGGKAVALAEGAVYANDPGEYKKDLQTIASATAGNVGAVTRKWLSRPVFKLTLEPGERSAEDQALAGSDVAAKEAPAVKAQTPTTPPVAATRKEPPVGEVTALQFPAIERTTLSNGMKVVFARRTTVPVVNVAASFDAGSAADDRAKLGAGTLMTSLMDEGTTTRTAAQIAEEEERLGASLNASTGMDASTVSVSALKANLAPSLDLFADVLRNPAFKPADVERLRGTQLARIAAENTQPQNIAFRTLPPIIYGPNHPYGIPFTGSGTPAGVKATTRDDLVAYHARWIRPDNGTIFVIGDTTLAEIKPLLEAKLGSWRAPTTPKGTKTFSAPAAAGAERILLIDKPQSPQSMIIAGQVTPVKGTSDPLALNTANDVFGGMASSRIITDLRETKGWAYYAGTAIQGVKERMPFFLIAPVQADKTGDSIKAARGDLTGWLGAQGTTPQEATNAIVNSVRSLPGSFETGGALMGALIRMEQYGRPDDYYVKLPARYRALTPAALDQAARAAIDPSKLTWVVVGDAAKVKPQLDTLGIPVEVVPSAAPAAATPAAAPTAAK</sequence>
<dbReference type="EMBL" id="JBHUFC010000003">
    <property type="protein sequence ID" value="MFD1787749.1"/>
    <property type="molecule type" value="Genomic_DNA"/>
</dbReference>
<dbReference type="SUPFAM" id="SSF63411">
    <property type="entry name" value="LuxS/MPP-like metallohydrolase"/>
    <property type="match status" value="4"/>
</dbReference>
<evidence type="ECO:0000259" key="3">
    <source>
        <dbReference type="Pfam" id="PF00675"/>
    </source>
</evidence>
<keyword evidence="6" id="KW-1185">Reference proteome</keyword>
<feature type="domain" description="Peptidase M16 N-terminal" evidence="3">
    <location>
        <begin position="517"/>
        <end position="651"/>
    </location>
</feature>
<evidence type="ECO:0000313" key="6">
    <source>
        <dbReference type="Proteomes" id="UP001597283"/>
    </source>
</evidence>
<name>A0ABW4NE01_9SPHN</name>
<dbReference type="PANTHER" id="PTHR11851:SF224">
    <property type="entry name" value="PROCESSING PROTEASE"/>
    <property type="match status" value="1"/>
</dbReference>
<feature type="region of interest" description="Disordered" evidence="1">
    <location>
        <begin position="470"/>
        <end position="491"/>
    </location>
</feature>
<organism evidence="5 6">
    <name type="scientific">Sphingomonas floccifaciens</name>
    <dbReference type="NCBI Taxonomy" id="1844115"/>
    <lineage>
        <taxon>Bacteria</taxon>
        <taxon>Pseudomonadati</taxon>
        <taxon>Pseudomonadota</taxon>
        <taxon>Alphaproteobacteria</taxon>
        <taxon>Sphingomonadales</taxon>
        <taxon>Sphingomonadaceae</taxon>
        <taxon>Sphingomonas</taxon>
    </lineage>
</organism>
<comment type="caution">
    <text evidence="5">The sequence shown here is derived from an EMBL/GenBank/DDBJ whole genome shotgun (WGS) entry which is preliminary data.</text>
</comment>
<dbReference type="Pfam" id="PF00675">
    <property type="entry name" value="Peptidase_M16"/>
    <property type="match status" value="2"/>
</dbReference>
<feature type="domain" description="Peptidase M16 C-terminal" evidence="4">
    <location>
        <begin position="674"/>
        <end position="828"/>
    </location>
</feature>
<reference evidence="6" key="1">
    <citation type="journal article" date="2019" name="Int. J. Syst. Evol. Microbiol.">
        <title>The Global Catalogue of Microorganisms (GCM) 10K type strain sequencing project: providing services to taxonomists for standard genome sequencing and annotation.</title>
        <authorList>
            <consortium name="The Broad Institute Genomics Platform"/>
            <consortium name="The Broad Institute Genome Sequencing Center for Infectious Disease"/>
            <person name="Wu L."/>
            <person name="Ma J."/>
        </authorList>
    </citation>
    <scope>NUCLEOTIDE SEQUENCE [LARGE SCALE GENOMIC DNA]</scope>
    <source>
        <strain evidence="6">Q85</strain>
    </source>
</reference>
<feature type="domain" description="Peptidase M16 N-terminal" evidence="3">
    <location>
        <begin position="51"/>
        <end position="175"/>
    </location>
</feature>
<accession>A0ABW4NE01</accession>
<feature type="domain" description="Peptidase M16 C-terminal" evidence="4">
    <location>
        <begin position="209"/>
        <end position="382"/>
    </location>
</feature>
<evidence type="ECO:0000256" key="2">
    <source>
        <dbReference type="SAM" id="SignalP"/>
    </source>
</evidence>
<dbReference type="Proteomes" id="UP001597283">
    <property type="component" value="Unassembled WGS sequence"/>
</dbReference>
<evidence type="ECO:0000259" key="4">
    <source>
        <dbReference type="Pfam" id="PF05193"/>
    </source>
</evidence>
<feature type="chain" id="PRO_5045143602" evidence="2">
    <location>
        <begin position="22"/>
        <end position="955"/>
    </location>
</feature>
<dbReference type="RefSeq" id="WP_380940113.1">
    <property type="nucleotide sequence ID" value="NZ_JBHUFC010000003.1"/>
</dbReference>
<evidence type="ECO:0000256" key="1">
    <source>
        <dbReference type="SAM" id="MobiDB-lite"/>
    </source>
</evidence>
<protein>
    <submittedName>
        <fullName evidence="5">M16 family metallopeptidase</fullName>
    </submittedName>
</protein>
<evidence type="ECO:0000313" key="5">
    <source>
        <dbReference type="EMBL" id="MFD1787749.1"/>
    </source>
</evidence>
<dbReference type="PANTHER" id="PTHR11851">
    <property type="entry name" value="METALLOPROTEASE"/>
    <property type="match status" value="1"/>
</dbReference>
<dbReference type="Pfam" id="PF05193">
    <property type="entry name" value="Peptidase_M16_C"/>
    <property type="match status" value="2"/>
</dbReference>
<keyword evidence="2" id="KW-0732">Signal</keyword>
<feature type="compositionally biased region" description="Low complexity" evidence="1">
    <location>
        <begin position="473"/>
        <end position="488"/>
    </location>
</feature>
<dbReference type="InterPro" id="IPR011249">
    <property type="entry name" value="Metalloenz_LuxS/M16"/>
</dbReference>
<gene>
    <name evidence="5" type="ORF">ACFSC3_09200</name>
</gene>